<name>A0A9W6FWT7_9BACT</name>
<dbReference type="Gene3D" id="3.40.50.720">
    <property type="entry name" value="NAD(P)-binding Rossmann-like Domain"/>
    <property type="match status" value="1"/>
</dbReference>
<reference evidence="4" key="1">
    <citation type="submission" date="2022-12" db="EMBL/GenBank/DDBJ databases">
        <title>Reference genome sequencing for broad-spectrum identification of bacterial and archaeal isolates by mass spectrometry.</title>
        <authorList>
            <person name="Sekiguchi Y."/>
            <person name="Tourlousse D.M."/>
        </authorList>
    </citation>
    <scope>NUCLEOTIDE SEQUENCE</scope>
    <source>
        <strain evidence="4">ASRB1</strain>
    </source>
</reference>
<comment type="caution">
    <text evidence="4">The sequence shown here is derived from an EMBL/GenBank/DDBJ whole genome shotgun (WGS) entry which is preliminary data.</text>
</comment>
<keyword evidence="5" id="KW-1185">Reference proteome</keyword>
<comment type="similarity">
    <text evidence="1">Belongs to the NAD(P)-dependent epimerase/dehydratase family. SDR39U1 subfamily.</text>
</comment>
<dbReference type="NCBIfam" id="TIGR01777">
    <property type="entry name" value="yfcH"/>
    <property type="match status" value="1"/>
</dbReference>
<gene>
    <name evidence="4" type="ORF">DAMNIGENAA_36960</name>
</gene>
<sequence>MKIFMTGGTGFVGGYLTRKLAQEGHEITVLSRSRRKAHEGVSHISFTRGDPKVPGPWQEILAAHDVVINLAGTSIFSPWTKKTRQSILESRVLSTRNVVDALSGNGKDKVLLSGSAVGYYGGRLDDEVLIESSPPGRDFLSEVAIQWEREAQRAESFGVRVVICRFGIVLGKKGGALSKMIPPFNLYFGSPLGSGKQWFPWIHEEDLSRIMEFLIENKNIYGVVNCMSPHPVRNRELVKALADALGKPAFLPSIPGFMLKMIMGDFANVILKGQRAIPQKLMDAGFEFKYPLLKDTLKDLLGR</sequence>
<dbReference type="AlphaFoldDB" id="A0A9W6FWT7"/>
<dbReference type="InterPro" id="IPR036291">
    <property type="entry name" value="NAD(P)-bd_dom_sf"/>
</dbReference>
<protein>
    <submittedName>
        <fullName evidence="4">Epimerase</fullName>
    </submittedName>
</protein>
<dbReference type="PANTHER" id="PTHR11092:SF0">
    <property type="entry name" value="EPIMERASE FAMILY PROTEIN SDR39U1"/>
    <property type="match status" value="1"/>
</dbReference>
<dbReference type="EMBL" id="BSDR01000001">
    <property type="protein sequence ID" value="GLI36263.1"/>
    <property type="molecule type" value="Genomic_DNA"/>
</dbReference>
<dbReference type="InterPro" id="IPR001509">
    <property type="entry name" value="Epimerase_deHydtase"/>
</dbReference>
<evidence type="ECO:0000259" key="2">
    <source>
        <dbReference type="Pfam" id="PF01370"/>
    </source>
</evidence>
<evidence type="ECO:0000256" key="1">
    <source>
        <dbReference type="ARBA" id="ARBA00009353"/>
    </source>
</evidence>
<feature type="domain" description="NAD-dependent epimerase/dehydratase" evidence="2">
    <location>
        <begin position="3"/>
        <end position="223"/>
    </location>
</feature>
<dbReference type="Pfam" id="PF01370">
    <property type="entry name" value="Epimerase"/>
    <property type="match status" value="1"/>
</dbReference>
<dbReference type="SUPFAM" id="SSF51735">
    <property type="entry name" value="NAD(P)-binding Rossmann-fold domains"/>
    <property type="match status" value="1"/>
</dbReference>
<dbReference type="InterPro" id="IPR010099">
    <property type="entry name" value="SDR39U1"/>
</dbReference>
<dbReference type="Proteomes" id="UP001144372">
    <property type="component" value="Unassembled WGS sequence"/>
</dbReference>
<organism evidence="4 5">
    <name type="scientific">Desulforhabdus amnigena</name>
    <dbReference type="NCBI Taxonomy" id="40218"/>
    <lineage>
        <taxon>Bacteria</taxon>
        <taxon>Pseudomonadati</taxon>
        <taxon>Thermodesulfobacteriota</taxon>
        <taxon>Syntrophobacteria</taxon>
        <taxon>Syntrophobacterales</taxon>
        <taxon>Syntrophobacteraceae</taxon>
        <taxon>Desulforhabdus</taxon>
    </lineage>
</organism>
<dbReference type="CDD" id="cd05242">
    <property type="entry name" value="SDR_a8"/>
    <property type="match status" value="1"/>
</dbReference>
<dbReference type="RefSeq" id="WP_281796541.1">
    <property type="nucleotide sequence ID" value="NZ_BSDR01000001.1"/>
</dbReference>
<proteinExistence type="inferred from homology"/>
<evidence type="ECO:0000313" key="5">
    <source>
        <dbReference type="Proteomes" id="UP001144372"/>
    </source>
</evidence>
<accession>A0A9W6FWT7</accession>
<evidence type="ECO:0000259" key="3">
    <source>
        <dbReference type="Pfam" id="PF08338"/>
    </source>
</evidence>
<evidence type="ECO:0000313" key="4">
    <source>
        <dbReference type="EMBL" id="GLI36263.1"/>
    </source>
</evidence>
<dbReference type="InterPro" id="IPR013549">
    <property type="entry name" value="DUF1731"/>
</dbReference>
<dbReference type="PANTHER" id="PTHR11092">
    <property type="entry name" value="SUGAR NUCLEOTIDE EPIMERASE RELATED"/>
    <property type="match status" value="1"/>
</dbReference>
<feature type="domain" description="DUF1731" evidence="3">
    <location>
        <begin position="254"/>
        <end position="300"/>
    </location>
</feature>
<dbReference type="Pfam" id="PF08338">
    <property type="entry name" value="DUF1731"/>
    <property type="match status" value="1"/>
</dbReference>